<dbReference type="InterPro" id="IPR010255">
    <property type="entry name" value="Haem_peroxidase_sf"/>
</dbReference>
<sequence length="224" mass="24261">MPGDLKANQLTSMTWMLLISLLVLVICINAQVTPGGKLSVAMLDDPLNPRAMTTKDPNVRRQLAINPPNKKILAQARVIKQMLRAARALKQRALNGNITRGLGPVGPAVFGILCPGDVVADEIDCTVRDTTVPSMDGSCNNFDNPTWGMSGIALRRLLPADYEDTVEEPRLTAVGGEALPNVRLVSTTVHMKTENIDPAISLMVMQWGQFLDHDITLTPTLAEA</sequence>
<dbReference type="RefSeq" id="XP_014673445.1">
    <property type="nucleotide sequence ID" value="XM_014817959.1"/>
</dbReference>
<gene>
    <name evidence="7" type="primary">LOC106813742</name>
</gene>
<dbReference type="InterPro" id="IPR019791">
    <property type="entry name" value="Haem_peroxidase_animal"/>
</dbReference>
<keyword evidence="3" id="KW-0575">Peroxidase</keyword>
<proteinExistence type="predicted"/>
<feature type="chain" id="PRO_5047393893" evidence="5">
    <location>
        <begin position="31"/>
        <end position="224"/>
    </location>
</feature>
<dbReference type="PANTHER" id="PTHR11475">
    <property type="entry name" value="OXIDASE/PEROXIDASE"/>
    <property type="match status" value="1"/>
</dbReference>
<evidence type="ECO:0000256" key="3">
    <source>
        <dbReference type="ARBA" id="ARBA00022559"/>
    </source>
</evidence>
<keyword evidence="5" id="KW-0732">Signal</keyword>
<keyword evidence="2" id="KW-0964">Secreted</keyword>
<keyword evidence="4" id="KW-0325">Glycoprotein</keyword>
<evidence type="ECO:0000256" key="1">
    <source>
        <dbReference type="ARBA" id="ARBA00004613"/>
    </source>
</evidence>
<reference evidence="7" key="1">
    <citation type="submission" date="2025-08" db="UniProtKB">
        <authorList>
            <consortium name="RefSeq"/>
        </authorList>
    </citation>
    <scope>IDENTIFICATION</scope>
</reference>
<evidence type="ECO:0000256" key="2">
    <source>
        <dbReference type="ARBA" id="ARBA00022525"/>
    </source>
</evidence>
<name>A0ABM1EMM4_PRICU</name>
<organism evidence="6 7">
    <name type="scientific">Priapulus caudatus</name>
    <name type="common">Priapulid worm</name>
    <dbReference type="NCBI Taxonomy" id="37621"/>
    <lineage>
        <taxon>Eukaryota</taxon>
        <taxon>Metazoa</taxon>
        <taxon>Ecdysozoa</taxon>
        <taxon>Scalidophora</taxon>
        <taxon>Priapulida</taxon>
        <taxon>Priapulimorpha</taxon>
        <taxon>Priapulimorphida</taxon>
        <taxon>Priapulidae</taxon>
        <taxon>Priapulus</taxon>
    </lineage>
</organism>
<dbReference type="Pfam" id="PF03098">
    <property type="entry name" value="An_peroxidase"/>
    <property type="match status" value="1"/>
</dbReference>
<dbReference type="GeneID" id="106813742"/>
<keyword evidence="3" id="KW-0560">Oxidoreductase</keyword>
<dbReference type="Proteomes" id="UP000695022">
    <property type="component" value="Unplaced"/>
</dbReference>
<evidence type="ECO:0000256" key="4">
    <source>
        <dbReference type="ARBA" id="ARBA00023180"/>
    </source>
</evidence>
<dbReference type="InterPro" id="IPR037120">
    <property type="entry name" value="Haem_peroxidase_sf_animal"/>
</dbReference>
<dbReference type="SUPFAM" id="SSF48113">
    <property type="entry name" value="Heme-dependent peroxidases"/>
    <property type="match status" value="1"/>
</dbReference>
<dbReference type="Gene3D" id="1.10.640.10">
    <property type="entry name" value="Haem peroxidase domain superfamily, animal type"/>
    <property type="match status" value="1"/>
</dbReference>
<dbReference type="PROSITE" id="PS50292">
    <property type="entry name" value="PEROXIDASE_3"/>
    <property type="match status" value="1"/>
</dbReference>
<evidence type="ECO:0000256" key="5">
    <source>
        <dbReference type="SAM" id="SignalP"/>
    </source>
</evidence>
<comment type="subcellular location">
    <subcellularLocation>
        <location evidence="1">Secreted</location>
    </subcellularLocation>
</comment>
<evidence type="ECO:0000313" key="7">
    <source>
        <dbReference type="RefSeq" id="XP_014673445.1"/>
    </source>
</evidence>
<keyword evidence="6" id="KW-1185">Reference proteome</keyword>
<feature type="signal peptide" evidence="5">
    <location>
        <begin position="1"/>
        <end position="30"/>
    </location>
</feature>
<accession>A0ABM1EMM4</accession>
<dbReference type="PANTHER" id="PTHR11475:SF4">
    <property type="entry name" value="CHORION PEROXIDASE"/>
    <property type="match status" value="1"/>
</dbReference>
<protein>
    <submittedName>
        <fullName evidence="7">Myeloperoxidase-like</fullName>
    </submittedName>
</protein>
<evidence type="ECO:0000313" key="6">
    <source>
        <dbReference type="Proteomes" id="UP000695022"/>
    </source>
</evidence>